<dbReference type="HOGENOM" id="CLU_000445_114_15_1"/>
<evidence type="ECO:0000259" key="6">
    <source>
        <dbReference type="PROSITE" id="PS50112"/>
    </source>
</evidence>
<dbReference type="InterPro" id="IPR003594">
    <property type="entry name" value="HATPase_dom"/>
</dbReference>
<dbReference type="EMBL" id="KB706825">
    <property type="protein sequence ID" value="EMR65594.1"/>
    <property type="molecule type" value="Genomic_DNA"/>
</dbReference>
<dbReference type="Gene3D" id="3.30.565.10">
    <property type="entry name" value="Histidine kinase-like ATPase, C-terminal domain"/>
    <property type="match status" value="1"/>
</dbReference>
<dbReference type="SUPFAM" id="SSF55785">
    <property type="entry name" value="PYP-like sensor domain (PAS domain)"/>
    <property type="match status" value="2"/>
</dbReference>
<reference evidence="8" key="1">
    <citation type="journal article" date="2013" name="Genome Announc.">
        <title>Draft genome sequence of the grapevine dieback fungus Eutypa lata UCR-EL1.</title>
        <authorList>
            <person name="Blanco-Ulate B."/>
            <person name="Rolshausen P.E."/>
            <person name="Cantu D."/>
        </authorList>
    </citation>
    <scope>NUCLEOTIDE SEQUENCE [LARGE SCALE GENOMIC DNA]</scope>
    <source>
        <strain evidence="8">UCR-EL1</strain>
    </source>
</reference>
<dbReference type="PRINTS" id="PR00344">
    <property type="entry name" value="BCTRLSENSOR"/>
</dbReference>
<dbReference type="AlphaFoldDB" id="M7SH41"/>
<gene>
    <name evidence="7" type="ORF">UCREL1_7428</name>
</gene>
<evidence type="ECO:0000256" key="2">
    <source>
        <dbReference type="PROSITE-ProRule" id="PRU00169"/>
    </source>
</evidence>
<dbReference type="PROSITE" id="PS50112">
    <property type="entry name" value="PAS"/>
    <property type="match status" value="1"/>
</dbReference>
<name>M7SH41_EUTLA</name>
<accession>M7SH41</accession>
<sequence>MTDSNGKQIRYANDAWYQFSGLNPTEETHFGLEDGIIPEDVEILRQWHSSVLREKSGGTFQIRSKTSFRRGEMYSENRTGICACYADLNEYGDVDSLMVLVMDISELKWTEQQLLTRTRELEASEAKYRNFADHCPLGIVRTDGDGYVQYGNETWYKFYDLDPHEDITELQPWLQFVHEEEIQHAKDFFAQMCHSDKPESCEIRLKSKKYTIMPEGEGAITVDSYILVTGYSEYRQDGTLDYIDFWVTDISAHKMAAKVLTNKMEEAIRLKTQQERFIDMVNAMREDTTSSMCHSVKAALERQTLAALEAARTVIYCVQHQTTIVNDVLTMSKLDSDLLVVSPIPVQLMALVRSSLKIFEAELRMADITLDFVRDDSIVHLGLEWVLLDPNRYMQILINLVTNAIKFTKPSQIRRITITVSASTNRPPASSHGVEFVPQRRPSTATQNSSTTSTSITFLNPFDEENDVFLSLSVRDTGKGLTSSEKALLFKRFAQVSPKTHIEYGGSGLGLFIARQITELLGGEIGMASDPSSGSIFAFYVRSRQTKPPPDALDSTESLIQVDETLSLTANLEPVALPEDKDDIYLRRSSEPRSPTSNRSILVVEDNLVNQKVLCKQLRNRNFDVKATNHGKEALDTIVTSLTPGCEGPSTSFDVVLCDIEMPIMNGLEFAKQVRNLEEKGKLPGHLPIIAVTANVRSTHVSVAIESGMVSAPFLLHDSGSLLTTAGRGDNEAV</sequence>
<dbReference type="eggNOG" id="KOG0519">
    <property type="taxonomic scope" value="Eukaryota"/>
</dbReference>
<evidence type="ECO:0000256" key="3">
    <source>
        <dbReference type="SAM" id="MobiDB-lite"/>
    </source>
</evidence>
<dbReference type="GO" id="GO:0016772">
    <property type="term" value="F:transferase activity, transferring phosphorus-containing groups"/>
    <property type="evidence" value="ECO:0007669"/>
    <property type="project" value="InterPro"/>
</dbReference>
<dbReference type="Proteomes" id="UP000012174">
    <property type="component" value="Unassembled WGS sequence"/>
</dbReference>
<feature type="domain" description="Response regulatory" evidence="5">
    <location>
        <begin position="600"/>
        <end position="727"/>
    </location>
</feature>
<dbReference type="Pfam" id="PF13188">
    <property type="entry name" value="PAS_8"/>
    <property type="match status" value="1"/>
</dbReference>
<keyword evidence="1 2" id="KW-0597">Phosphoprotein</keyword>
<evidence type="ECO:0000259" key="4">
    <source>
        <dbReference type="PROSITE" id="PS50109"/>
    </source>
</evidence>
<dbReference type="SMART" id="SM00091">
    <property type="entry name" value="PAS"/>
    <property type="match status" value="1"/>
</dbReference>
<dbReference type="InterPro" id="IPR004358">
    <property type="entry name" value="Sig_transdc_His_kin-like_C"/>
</dbReference>
<feature type="region of interest" description="Disordered" evidence="3">
    <location>
        <begin position="427"/>
        <end position="456"/>
    </location>
</feature>
<dbReference type="InterPro" id="IPR011006">
    <property type="entry name" value="CheY-like_superfamily"/>
</dbReference>
<dbReference type="CDD" id="cd17546">
    <property type="entry name" value="REC_hyHK_CKI1_RcsC-like"/>
    <property type="match status" value="1"/>
</dbReference>
<dbReference type="Pfam" id="PF00072">
    <property type="entry name" value="Response_reg"/>
    <property type="match status" value="1"/>
</dbReference>
<dbReference type="InterPro" id="IPR050956">
    <property type="entry name" value="2C_system_His_kinase"/>
</dbReference>
<dbReference type="InterPro" id="IPR005467">
    <property type="entry name" value="His_kinase_dom"/>
</dbReference>
<feature type="modified residue" description="4-aspartylphosphate" evidence="2">
    <location>
        <position position="659"/>
    </location>
</feature>
<protein>
    <submittedName>
        <fullName evidence="7">Putative hsp90-like protein</fullName>
    </submittedName>
</protein>
<dbReference type="SMART" id="SM00387">
    <property type="entry name" value="HATPase_c"/>
    <property type="match status" value="1"/>
</dbReference>
<dbReference type="InterPro" id="IPR000014">
    <property type="entry name" value="PAS"/>
</dbReference>
<dbReference type="InterPro" id="IPR001789">
    <property type="entry name" value="Sig_transdc_resp-reg_receiver"/>
</dbReference>
<dbReference type="Gene3D" id="3.40.50.2300">
    <property type="match status" value="1"/>
</dbReference>
<dbReference type="OMA" id="RYANDAW"/>
<feature type="domain" description="Histidine kinase" evidence="4">
    <location>
        <begin position="324"/>
        <end position="545"/>
    </location>
</feature>
<dbReference type="SUPFAM" id="SSF52172">
    <property type="entry name" value="CheY-like"/>
    <property type="match status" value="1"/>
</dbReference>
<dbReference type="PANTHER" id="PTHR43719">
    <property type="entry name" value="TWO-COMPONENT HISTIDINE KINASE"/>
    <property type="match status" value="1"/>
</dbReference>
<dbReference type="CDD" id="cd00130">
    <property type="entry name" value="PAS"/>
    <property type="match status" value="1"/>
</dbReference>
<dbReference type="PROSITE" id="PS50109">
    <property type="entry name" value="HIS_KIN"/>
    <property type="match status" value="1"/>
</dbReference>
<dbReference type="PANTHER" id="PTHR43719:SF30">
    <property type="entry name" value="TWO-COMPONENT SYSTEM RESPONSE REGULATOR"/>
    <property type="match status" value="1"/>
</dbReference>
<evidence type="ECO:0000259" key="5">
    <source>
        <dbReference type="PROSITE" id="PS50110"/>
    </source>
</evidence>
<dbReference type="Gene3D" id="3.30.450.20">
    <property type="entry name" value="PAS domain"/>
    <property type="match status" value="1"/>
</dbReference>
<dbReference type="STRING" id="1287681.M7SH41"/>
<dbReference type="GO" id="GO:0000160">
    <property type="term" value="P:phosphorelay signal transduction system"/>
    <property type="evidence" value="ECO:0007669"/>
    <property type="project" value="InterPro"/>
</dbReference>
<dbReference type="OrthoDB" id="60033at2759"/>
<keyword evidence="8" id="KW-1185">Reference proteome</keyword>
<dbReference type="PROSITE" id="PS50110">
    <property type="entry name" value="RESPONSE_REGULATORY"/>
    <property type="match status" value="1"/>
</dbReference>
<dbReference type="Pfam" id="PF02518">
    <property type="entry name" value="HATPase_c"/>
    <property type="match status" value="1"/>
</dbReference>
<feature type="domain" description="PAS" evidence="6">
    <location>
        <begin position="1"/>
        <end position="55"/>
    </location>
</feature>
<dbReference type="SUPFAM" id="SSF55874">
    <property type="entry name" value="ATPase domain of HSP90 chaperone/DNA topoisomerase II/histidine kinase"/>
    <property type="match status" value="1"/>
</dbReference>
<evidence type="ECO:0000313" key="7">
    <source>
        <dbReference type="EMBL" id="EMR65594.1"/>
    </source>
</evidence>
<evidence type="ECO:0000313" key="8">
    <source>
        <dbReference type="Proteomes" id="UP000012174"/>
    </source>
</evidence>
<dbReference type="InterPro" id="IPR036890">
    <property type="entry name" value="HATPase_C_sf"/>
</dbReference>
<organism evidence="7 8">
    <name type="scientific">Eutypa lata (strain UCR-EL1)</name>
    <name type="common">Grapevine dieback disease fungus</name>
    <name type="synonym">Eutypa armeniacae</name>
    <dbReference type="NCBI Taxonomy" id="1287681"/>
    <lineage>
        <taxon>Eukaryota</taxon>
        <taxon>Fungi</taxon>
        <taxon>Dikarya</taxon>
        <taxon>Ascomycota</taxon>
        <taxon>Pezizomycotina</taxon>
        <taxon>Sordariomycetes</taxon>
        <taxon>Xylariomycetidae</taxon>
        <taxon>Xylariales</taxon>
        <taxon>Diatrypaceae</taxon>
        <taxon>Eutypa</taxon>
    </lineage>
</organism>
<dbReference type="SMART" id="SM00448">
    <property type="entry name" value="REC"/>
    <property type="match status" value="1"/>
</dbReference>
<feature type="compositionally biased region" description="Low complexity" evidence="3">
    <location>
        <begin position="443"/>
        <end position="456"/>
    </location>
</feature>
<dbReference type="KEGG" id="ela:UCREL1_7428"/>
<proteinExistence type="predicted"/>
<dbReference type="InterPro" id="IPR035965">
    <property type="entry name" value="PAS-like_dom_sf"/>
</dbReference>
<evidence type="ECO:0000256" key="1">
    <source>
        <dbReference type="ARBA" id="ARBA00022553"/>
    </source>
</evidence>